<dbReference type="EMBL" id="FZOS01000017">
    <property type="protein sequence ID" value="SNS80973.1"/>
    <property type="molecule type" value="Genomic_DNA"/>
</dbReference>
<keyword evidence="3" id="KW-1185">Reference proteome</keyword>
<proteinExistence type="predicted"/>
<evidence type="ECO:0000256" key="1">
    <source>
        <dbReference type="SAM" id="Phobius"/>
    </source>
</evidence>
<evidence type="ECO:0000313" key="2">
    <source>
        <dbReference type="EMBL" id="SNS80973.1"/>
    </source>
</evidence>
<dbReference type="OrthoDB" id="7427024at2"/>
<protein>
    <submittedName>
        <fullName evidence="2">Uncharacterized protein</fullName>
    </submittedName>
</protein>
<dbReference type="Proteomes" id="UP000198281">
    <property type="component" value="Unassembled WGS sequence"/>
</dbReference>
<dbReference type="AlphaFoldDB" id="A0A239HJH0"/>
<keyword evidence="1" id="KW-0812">Transmembrane</keyword>
<reference evidence="3" key="1">
    <citation type="submission" date="2017-06" db="EMBL/GenBank/DDBJ databases">
        <authorList>
            <person name="Varghese N."/>
            <person name="Submissions S."/>
        </authorList>
    </citation>
    <scope>NUCLEOTIDE SEQUENCE [LARGE SCALE GENOMIC DNA]</scope>
    <source>
        <strain evidence="3">LNB2</strain>
    </source>
</reference>
<accession>A0A239HJH0</accession>
<gene>
    <name evidence="2" type="ORF">SAMN06295912_11735</name>
</gene>
<keyword evidence="1" id="KW-1133">Transmembrane helix</keyword>
<feature type="transmembrane region" description="Helical" evidence="1">
    <location>
        <begin position="45"/>
        <end position="68"/>
    </location>
</feature>
<sequence length="142" mass="16278">MFTRIDLWVGKTLFVPPIIKFCQITRQSQHAVSRLFWFAAMLSGLYWATSAVDYLIFGLGSFAMMFTASLRADHPTRSALWFRMFALVSLVLRIAMIFGGEAYDGIEFWFFVLIAEYASTIRTIPPRETEQASRQAAGYEPR</sequence>
<evidence type="ECO:0000313" key="3">
    <source>
        <dbReference type="Proteomes" id="UP000198281"/>
    </source>
</evidence>
<name>A0A239HJH0_9SPHN</name>
<keyword evidence="1" id="KW-0472">Membrane</keyword>
<organism evidence="2 3">
    <name type="scientific">Edaphosphingomonas laterariae</name>
    <dbReference type="NCBI Taxonomy" id="861865"/>
    <lineage>
        <taxon>Bacteria</taxon>
        <taxon>Pseudomonadati</taxon>
        <taxon>Pseudomonadota</taxon>
        <taxon>Alphaproteobacteria</taxon>
        <taxon>Sphingomonadales</taxon>
        <taxon>Rhizorhabdaceae</taxon>
        <taxon>Edaphosphingomonas</taxon>
    </lineage>
</organism>